<organism evidence="2 3">
    <name type="scientific">Haematococcus lacustris</name>
    <name type="common">Green alga</name>
    <name type="synonym">Haematococcus pluvialis</name>
    <dbReference type="NCBI Taxonomy" id="44745"/>
    <lineage>
        <taxon>Eukaryota</taxon>
        <taxon>Viridiplantae</taxon>
        <taxon>Chlorophyta</taxon>
        <taxon>core chlorophytes</taxon>
        <taxon>Chlorophyceae</taxon>
        <taxon>CS clade</taxon>
        <taxon>Chlamydomonadales</taxon>
        <taxon>Haematococcaceae</taxon>
        <taxon>Haematococcus</taxon>
    </lineage>
</organism>
<dbReference type="Proteomes" id="UP000485058">
    <property type="component" value="Unassembled WGS sequence"/>
</dbReference>
<keyword evidence="3" id="KW-1185">Reference proteome</keyword>
<proteinExistence type="predicted"/>
<reference evidence="2 3" key="1">
    <citation type="submission" date="2020-02" db="EMBL/GenBank/DDBJ databases">
        <title>Draft genome sequence of Haematococcus lacustris strain NIES-144.</title>
        <authorList>
            <person name="Morimoto D."/>
            <person name="Nakagawa S."/>
            <person name="Yoshida T."/>
            <person name="Sawayama S."/>
        </authorList>
    </citation>
    <scope>NUCLEOTIDE SEQUENCE [LARGE SCALE GENOMIC DNA]</scope>
    <source>
        <strain evidence="2 3">NIES-144</strain>
    </source>
</reference>
<sequence length="129" mass="14515">MALLSQRLVRKASLPTFESVKLQLEDLVREGERLEMEQQQVLNHKLSQDGQASRTTCRYSRDTHVGGEGRREGDRGSEVAAVLSGKMFGMVAVSAMTRATSNVIFHQYQRISEVKHVVRLHLTHQPTGQ</sequence>
<dbReference type="AlphaFoldDB" id="A0A699YZT1"/>
<dbReference type="Gene3D" id="1.10.8.1070">
    <property type="match status" value="1"/>
</dbReference>
<gene>
    <name evidence="2" type="ORF">HaLaN_10856</name>
</gene>
<evidence type="ECO:0000256" key="1">
    <source>
        <dbReference type="SAM" id="MobiDB-lite"/>
    </source>
</evidence>
<name>A0A699YZT1_HAELA</name>
<feature type="compositionally biased region" description="Basic and acidic residues" evidence="1">
    <location>
        <begin position="59"/>
        <end position="76"/>
    </location>
</feature>
<dbReference type="EMBL" id="BLLF01000761">
    <property type="protein sequence ID" value="GFH14745.1"/>
    <property type="molecule type" value="Genomic_DNA"/>
</dbReference>
<evidence type="ECO:0000313" key="2">
    <source>
        <dbReference type="EMBL" id="GFH14745.1"/>
    </source>
</evidence>
<evidence type="ECO:0000313" key="3">
    <source>
        <dbReference type="Proteomes" id="UP000485058"/>
    </source>
</evidence>
<accession>A0A699YZT1</accession>
<comment type="caution">
    <text evidence="2">The sequence shown here is derived from an EMBL/GenBank/DDBJ whole genome shotgun (WGS) entry which is preliminary data.</text>
</comment>
<feature type="compositionally biased region" description="Polar residues" evidence="1">
    <location>
        <begin position="48"/>
        <end position="58"/>
    </location>
</feature>
<protein>
    <submittedName>
        <fullName evidence="2">ATPase_AAA_core domain-containing protein</fullName>
    </submittedName>
</protein>
<feature type="region of interest" description="Disordered" evidence="1">
    <location>
        <begin position="44"/>
        <end position="76"/>
    </location>
</feature>